<proteinExistence type="predicted"/>
<reference evidence="1" key="1">
    <citation type="journal article" date="2021" name="Proc. Natl. Acad. Sci. U.S.A.">
        <title>A Catalog of Tens of Thousands of Viruses from Human Metagenomes Reveals Hidden Associations with Chronic Diseases.</title>
        <authorList>
            <person name="Tisza M.J."/>
            <person name="Buck C.B."/>
        </authorList>
    </citation>
    <scope>NUCLEOTIDE SEQUENCE</scope>
    <source>
        <strain evidence="1">Ct2hZ16</strain>
    </source>
</reference>
<name>A0A8S5QU45_9CAUD</name>
<evidence type="ECO:0000313" key="1">
    <source>
        <dbReference type="EMBL" id="DAE22815.1"/>
    </source>
</evidence>
<sequence>MRSLQCISAAISAFLRPLRRQFKTLRSSSVR</sequence>
<accession>A0A8S5QU45</accession>
<dbReference type="EMBL" id="BK015739">
    <property type="protein sequence ID" value="DAE22815.1"/>
    <property type="molecule type" value="Genomic_DNA"/>
</dbReference>
<organism evidence="1">
    <name type="scientific">Siphoviridae sp. ct2hZ16</name>
    <dbReference type="NCBI Taxonomy" id="2826276"/>
    <lineage>
        <taxon>Viruses</taxon>
        <taxon>Duplodnaviria</taxon>
        <taxon>Heunggongvirae</taxon>
        <taxon>Uroviricota</taxon>
        <taxon>Caudoviricetes</taxon>
    </lineage>
</organism>
<protein>
    <submittedName>
        <fullName evidence="1">Uncharacterized protein</fullName>
    </submittedName>
</protein>